<dbReference type="GO" id="GO:0045892">
    <property type="term" value="P:negative regulation of DNA-templated transcription"/>
    <property type="evidence" value="ECO:0007669"/>
    <property type="project" value="InterPro"/>
</dbReference>
<keyword evidence="11" id="KW-1185">Reference proteome</keyword>
<dbReference type="OrthoDB" id="9772751at2"/>
<evidence type="ECO:0000256" key="5">
    <source>
        <dbReference type="ARBA" id="ARBA00034545"/>
    </source>
</evidence>
<dbReference type="Pfam" id="PF06953">
    <property type="entry name" value="ArsD"/>
    <property type="match status" value="1"/>
</dbReference>
<dbReference type="Proteomes" id="UP000011991">
    <property type="component" value="Unassembled WGS sequence"/>
</dbReference>
<dbReference type="RefSeq" id="WP_008709841.1">
    <property type="nucleotide sequence ID" value="NZ_ANOG01001130.1"/>
</dbReference>
<evidence type="ECO:0000256" key="4">
    <source>
        <dbReference type="ARBA" id="ARBA00034521"/>
    </source>
</evidence>
<dbReference type="EC" id="2.1.1.137" evidence="4"/>
<comment type="catalytic activity">
    <reaction evidence="6">
        <text>arsenic triglutathione + [thioredoxin]-dithiol + S-adenosyl-L-methionine + 2 H2O = methylarsonous acid + [thioredoxin]-disulfide + 3 glutathione + S-adenosyl-L-homocysteine + H(+)</text>
        <dbReference type="Rhea" id="RHEA:69460"/>
        <dbReference type="Rhea" id="RHEA-COMP:10698"/>
        <dbReference type="Rhea" id="RHEA-COMP:10700"/>
        <dbReference type="ChEBI" id="CHEBI:15377"/>
        <dbReference type="ChEBI" id="CHEBI:15378"/>
        <dbReference type="ChEBI" id="CHEBI:17826"/>
        <dbReference type="ChEBI" id="CHEBI:29950"/>
        <dbReference type="ChEBI" id="CHEBI:50058"/>
        <dbReference type="ChEBI" id="CHEBI:57856"/>
        <dbReference type="ChEBI" id="CHEBI:57925"/>
        <dbReference type="ChEBI" id="CHEBI:59789"/>
        <dbReference type="ChEBI" id="CHEBI:183640"/>
        <dbReference type="EC" id="2.1.1.137"/>
    </reaction>
</comment>
<comment type="similarity">
    <text evidence="3">Belongs to the methyltransferase superfamily. Arsenite methyltransferase family.</text>
</comment>
<feature type="domain" description="Methyltransferase" evidence="9">
    <location>
        <begin position="66"/>
        <end position="212"/>
    </location>
</feature>
<evidence type="ECO:0000256" key="1">
    <source>
        <dbReference type="ARBA" id="ARBA00022679"/>
    </source>
</evidence>
<evidence type="ECO:0000256" key="2">
    <source>
        <dbReference type="ARBA" id="ARBA00022691"/>
    </source>
</evidence>
<dbReference type="PANTHER" id="PTHR43675:SF8">
    <property type="entry name" value="ARSENITE METHYLTRANSFERASE"/>
    <property type="match status" value="1"/>
</dbReference>
<reference evidence="10 11" key="1">
    <citation type="journal article" date="2013" name="Mar. Genomics">
        <title>Expression of sulfatases in Rhodopirellula baltica and the diversity of sulfatases in the genus Rhodopirellula.</title>
        <authorList>
            <person name="Wegner C.E."/>
            <person name="Richter-Heitmann T."/>
            <person name="Klindworth A."/>
            <person name="Klockow C."/>
            <person name="Richter M."/>
            <person name="Achstetter T."/>
            <person name="Glockner F.O."/>
            <person name="Harder J."/>
        </authorList>
    </citation>
    <scope>NUCLEOTIDE SEQUENCE [LARGE SCALE GENOMIC DNA]</scope>
    <source>
        <strain evidence="10 11">SM1</strain>
    </source>
</reference>
<dbReference type="CDD" id="cd02440">
    <property type="entry name" value="AdoMet_MTases"/>
    <property type="match status" value="1"/>
</dbReference>
<protein>
    <recommendedName>
        <fullName evidence="5">Arsenite methyltransferase</fullName>
        <ecNumber evidence="4">2.1.1.137</ecNumber>
    </recommendedName>
</protein>
<dbReference type="GO" id="GO:0003677">
    <property type="term" value="F:DNA binding"/>
    <property type="evidence" value="ECO:0007669"/>
    <property type="project" value="InterPro"/>
</dbReference>
<accession>M5R784</accession>
<comment type="catalytic activity">
    <reaction evidence="8">
        <text>arsenic triglutathione + 3 [thioredoxin]-dithiol + 3 S-adenosyl-L-methionine = trimethylarsine + 3 [thioredoxin]-disulfide + 3 glutathione + 3 S-adenosyl-L-homocysteine + 3 H(+)</text>
        <dbReference type="Rhea" id="RHEA:69432"/>
        <dbReference type="Rhea" id="RHEA-COMP:10698"/>
        <dbReference type="Rhea" id="RHEA-COMP:10700"/>
        <dbReference type="ChEBI" id="CHEBI:15378"/>
        <dbReference type="ChEBI" id="CHEBI:27130"/>
        <dbReference type="ChEBI" id="CHEBI:29950"/>
        <dbReference type="ChEBI" id="CHEBI:50058"/>
        <dbReference type="ChEBI" id="CHEBI:57856"/>
        <dbReference type="ChEBI" id="CHEBI:57925"/>
        <dbReference type="ChEBI" id="CHEBI:59789"/>
        <dbReference type="ChEBI" id="CHEBI:183640"/>
        <dbReference type="EC" id="2.1.1.137"/>
    </reaction>
</comment>
<evidence type="ECO:0000313" key="11">
    <source>
        <dbReference type="Proteomes" id="UP000011991"/>
    </source>
</evidence>
<evidence type="ECO:0000256" key="7">
    <source>
        <dbReference type="ARBA" id="ARBA00047943"/>
    </source>
</evidence>
<evidence type="ECO:0000256" key="8">
    <source>
        <dbReference type="ARBA" id="ARBA00048428"/>
    </source>
</evidence>
<dbReference type="InterPro" id="IPR026669">
    <property type="entry name" value="Arsenite_MeTrfase-like"/>
</dbReference>
<evidence type="ECO:0000313" key="10">
    <source>
        <dbReference type="EMBL" id="EMI15260.1"/>
    </source>
</evidence>
<dbReference type="PANTHER" id="PTHR43675">
    <property type="entry name" value="ARSENITE METHYLTRANSFERASE"/>
    <property type="match status" value="1"/>
</dbReference>
<evidence type="ECO:0000256" key="3">
    <source>
        <dbReference type="ARBA" id="ARBA00034487"/>
    </source>
</evidence>
<comment type="caution">
    <text evidence="10">The sequence shown here is derived from an EMBL/GenBank/DDBJ whole genome shotgun (WGS) entry which is preliminary data.</text>
</comment>
<dbReference type="SUPFAM" id="SSF53335">
    <property type="entry name" value="S-adenosyl-L-methionine-dependent methyltransferases"/>
    <property type="match status" value="1"/>
</dbReference>
<evidence type="ECO:0000259" key="9">
    <source>
        <dbReference type="Pfam" id="PF13847"/>
    </source>
</evidence>
<sequence>MKERMIVDDVRDQYAGVARGELSNESTAIRSIASAFGYSEDELNQLPAEANMGLSCGNPLALAGIREGEVVADLGCGGGMDVFLAARKVGDSGRVIGIDMTAEMLKRARAGQQKLGLTNVEFHQATIDQLPLPDDSVDCVISNCVINLVPDKSAVFAEILRVLKPGGRVAISDIALKQELPADIKESVEAYVGCISGAILIDDYRRSLEQAGFTSVVVTDTGADLNAYAMATDSGCCGGGCDADAEDAAAETKEKSLHDGLAAAMQSFDANAYAASVRVHALKNSTSDSMPISPAKSQQKTMKSVEVFDKPMCCSTGVCGPDVDPVLPKFAADLDWLKGQGHQVERYNLAQQPQAFIDNKSIHQLISTAGTDCLPVVMVDGQIVSQAAYPSREDFAGWVGAAPTGQGLPVAKPDGGCCGSSGCC</sequence>
<dbReference type="EMBL" id="ANOG01001130">
    <property type="protein sequence ID" value="EMI15260.1"/>
    <property type="molecule type" value="Genomic_DNA"/>
</dbReference>
<gene>
    <name evidence="10" type="ORF">RMSM_07816</name>
</gene>
<dbReference type="Gene3D" id="3.40.30.10">
    <property type="entry name" value="Glutaredoxin"/>
    <property type="match status" value="1"/>
</dbReference>
<name>M5R784_9BACT</name>
<evidence type="ECO:0000256" key="6">
    <source>
        <dbReference type="ARBA" id="ARBA00047941"/>
    </source>
</evidence>
<dbReference type="GO" id="GO:0046685">
    <property type="term" value="P:response to arsenic-containing substance"/>
    <property type="evidence" value="ECO:0007669"/>
    <property type="project" value="InterPro"/>
</dbReference>
<dbReference type="GO" id="GO:0030791">
    <property type="term" value="F:arsenite methyltransferase activity"/>
    <property type="evidence" value="ECO:0007669"/>
    <property type="project" value="UniProtKB-EC"/>
</dbReference>
<keyword evidence="2" id="KW-0949">S-adenosyl-L-methionine</keyword>
<dbReference type="NCBIfam" id="NF008823">
    <property type="entry name" value="PRK11873.1"/>
    <property type="match status" value="1"/>
</dbReference>
<proteinExistence type="inferred from homology"/>
<dbReference type="NCBIfam" id="NF033727">
    <property type="entry name" value="chaperon_ArsD"/>
    <property type="match status" value="1"/>
</dbReference>
<dbReference type="Pfam" id="PF13847">
    <property type="entry name" value="Methyltransf_31"/>
    <property type="match status" value="1"/>
</dbReference>
<dbReference type="Gene3D" id="3.40.50.150">
    <property type="entry name" value="Vaccinia Virus protein VP39"/>
    <property type="match status" value="1"/>
</dbReference>
<dbReference type="InterPro" id="IPR029063">
    <property type="entry name" value="SAM-dependent_MTases_sf"/>
</dbReference>
<comment type="catalytic activity">
    <reaction evidence="7">
        <text>arsenic triglutathione + 2 [thioredoxin]-dithiol + 2 S-adenosyl-L-methionine + H2O = dimethylarsinous acid + 2 [thioredoxin]-disulfide + 3 glutathione + 2 S-adenosyl-L-homocysteine + 2 H(+)</text>
        <dbReference type="Rhea" id="RHEA:69464"/>
        <dbReference type="Rhea" id="RHEA-COMP:10698"/>
        <dbReference type="Rhea" id="RHEA-COMP:10700"/>
        <dbReference type="ChEBI" id="CHEBI:15377"/>
        <dbReference type="ChEBI" id="CHEBI:15378"/>
        <dbReference type="ChEBI" id="CHEBI:23808"/>
        <dbReference type="ChEBI" id="CHEBI:29950"/>
        <dbReference type="ChEBI" id="CHEBI:50058"/>
        <dbReference type="ChEBI" id="CHEBI:57856"/>
        <dbReference type="ChEBI" id="CHEBI:57925"/>
        <dbReference type="ChEBI" id="CHEBI:59789"/>
        <dbReference type="ChEBI" id="CHEBI:183640"/>
        <dbReference type="EC" id="2.1.1.137"/>
    </reaction>
</comment>
<organism evidence="10 11">
    <name type="scientific">Rhodopirellula maiorica SM1</name>
    <dbReference type="NCBI Taxonomy" id="1265738"/>
    <lineage>
        <taxon>Bacteria</taxon>
        <taxon>Pseudomonadati</taxon>
        <taxon>Planctomycetota</taxon>
        <taxon>Planctomycetia</taxon>
        <taxon>Pirellulales</taxon>
        <taxon>Pirellulaceae</taxon>
        <taxon>Novipirellula</taxon>
    </lineage>
</organism>
<dbReference type="InterPro" id="IPR025714">
    <property type="entry name" value="Methyltranfer_dom"/>
</dbReference>
<dbReference type="PATRIC" id="fig|1265738.3.peg.7800"/>
<dbReference type="InterPro" id="IPR010712">
    <property type="entry name" value="Arsenical-R_ArsD"/>
</dbReference>
<dbReference type="AlphaFoldDB" id="M5R784"/>
<keyword evidence="1" id="KW-0808">Transferase</keyword>